<dbReference type="InterPro" id="IPR015424">
    <property type="entry name" value="PyrdxlP-dep_Trfase"/>
</dbReference>
<dbReference type="InterPro" id="IPR015422">
    <property type="entry name" value="PyrdxlP-dep_Trfase_small"/>
</dbReference>
<dbReference type="Gene3D" id="3.90.1150.10">
    <property type="entry name" value="Aspartate Aminotransferase, domain 1"/>
    <property type="match status" value="1"/>
</dbReference>
<organism evidence="2 3">
    <name type="scientific">Rhizobium metallidurans</name>
    <dbReference type="NCBI Taxonomy" id="1265931"/>
    <lineage>
        <taxon>Bacteria</taxon>
        <taxon>Pseudomonadati</taxon>
        <taxon>Pseudomonadota</taxon>
        <taxon>Alphaproteobacteria</taxon>
        <taxon>Hyphomicrobiales</taxon>
        <taxon>Rhizobiaceae</taxon>
        <taxon>Rhizobium/Agrobacterium group</taxon>
        <taxon>Rhizobium</taxon>
    </lineage>
</organism>
<proteinExistence type="predicted"/>
<dbReference type="EMBL" id="JACIDW010000002">
    <property type="protein sequence ID" value="MBB3963554.1"/>
    <property type="molecule type" value="Genomic_DNA"/>
</dbReference>
<keyword evidence="2" id="KW-0032">Aminotransferase</keyword>
<dbReference type="GO" id="GO:0030170">
    <property type="term" value="F:pyridoxal phosphate binding"/>
    <property type="evidence" value="ECO:0007669"/>
    <property type="project" value="InterPro"/>
</dbReference>
<evidence type="ECO:0000313" key="2">
    <source>
        <dbReference type="EMBL" id="MBB3963554.1"/>
    </source>
</evidence>
<accession>A0A7W6CP40</accession>
<dbReference type="SUPFAM" id="SSF53383">
    <property type="entry name" value="PLP-dependent transferases"/>
    <property type="match status" value="1"/>
</dbReference>
<name>A0A7W6CP40_9HYPH</name>
<protein>
    <submittedName>
        <fullName evidence="2">Aspartate/methionine/tyrosine aminotransferase</fullName>
    </submittedName>
</protein>
<keyword evidence="2" id="KW-0808">Transferase</keyword>
<reference evidence="2 3" key="1">
    <citation type="submission" date="2020-08" db="EMBL/GenBank/DDBJ databases">
        <title>Genomic Encyclopedia of Type Strains, Phase IV (KMG-IV): sequencing the most valuable type-strain genomes for metagenomic binning, comparative biology and taxonomic classification.</title>
        <authorList>
            <person name="Goeker M."/>
        </authorList>
    </citation>
    <scope>NUCLEOTIDE SEQUENCE [LARGE SCALE GENOMIC DNA]</scope>
    <source>
        <strain evidence="2 3">DSM 26575</strain>
    </source>
</reference>
<dbReference type="Proteomes" id="UP000582090">
    <property type="component" value="Unassembled WGS sequence"/>
</dbReference>
<feature type="domain" description="Aminotransferase class I/classII large" evidence="1">
    <location>
        <begin position="11"/>
        <end position="71"/>
    </location>
</feature>
<dbReference type="AlphaFoldDB" id="A0A7W6CP40"/>
<evidence type="ECO:0000313" key="3">
    <source>
        <dbReference type="Proteomes" id="UP000582090"/>
    </source>
</evidence>
<dbReference type="GO" id="GO:0008483">
    <property type="term" value="F:transaminase activity"/>
    <property type="evidence" value="ECO:0007669"/>
    <property type="project" value="UniProtKB-KW"/>
</dbReference>
<comment type="caution">
    <text evidence="2">The sequence shown here is derived from an EMBL/GenBank/DDBJ whole genome shotgun (WGS) entry which is preliminary data.</text>
</comment>
<gene>
    <name evidence="2" type="ORF">GGQ67_001179</name>
</gene>
<keyword evidence="3" id="KW-1185">Reference proteome</keyword>
<dbReference type="InterPro" id="IPR004839">
    <property type="entry name" value="Aminotransferase_I/II_large"/>
</dbReference>
<dbReference type="Pfam" id="PF00155">
    <property type="entry name" value="Aminotran_1_2"/>
    <property type="match status" value="1"/>
</dbReference>
<evidence type="ECO:0000259" key="1">
    <source>
        <dbReference type="Pfam" id="PF00155"/>
    </source>
</evidence>
<sequence>MTPDGVLGAYFAFIRHPFEDLSSSAVAERLAREAGVVCLPGSYFGQGQERYLRLAFANADAVSIGRLVERLR</sequence>